<dbReference type="AlphaFoldDB" id="A0A9X3BUW8"/>
<dbReference type="Gene3D" id="3.40.50.10540">
    <property type="entry name" value="Crotonobetainyl-coa:carnitine coa-transferase, domain 1"/>
    <property type="match status" value="1"/>
</dbReference>
<comment type="caution">
    <text evidence="2">The sequence shown here is derived from an EMBL/GenBank/DDBJ whole genome shotgun (WGS) entry which is preliminary data.</text>
</comment>
<protein>
    <submittedName>
        <fullName evidence="2">CoA transferase</fullName>
    </submittedName>
</protein>
<evidence type="ECO:0000256" key="1">
    <source>
        <dbReference type="ARBA" id="ARBA00022679"/>
    </source>
</evidence>
<sequence>MTNPGPLAGITIVALEQAVAAPICSRVLADFGARVIKVENPVVGDFARAYDDVVNGPGGLGAHFVWCNRGKESITLNLKSANGIDVLHRLLDGADAFVSNLAPGATARLGLGRADLTARHPNVVPVEIDGYGPGGPISHKRAYDLLVQAESGSCAVTGHPGLPAKPGPAMADFTTGLYAALSIMALLVARGGRTDVPAPAVELSLFDVMTDIMGYQLTYTQHTGVDQVPLGVGAPAVAPYGSFRTADGHTVVLGTTNDREWQRLARDVIERPDLADDPRFGTNADRCAHRDLLDEAIGTWCATRDLADVQKIADDAGIGNSRFNLPSEVVAHPQLRARDRWRRIGSPKGSIPALLPPPVIDGYEAPMRAVPGLGEHTDLILAELGLTSDEIAALRDEGAIGPAYP</sequence>
<reference evidence="2" key="1">
    <citation type="submission" date="2020-07" db="EMBL/GenBank/DDBJ databases">
        <authorList>
            <person name="Pettersson B.M.F."/>
            <person name="Behra P.R.K."/>
            <person name="Ramesh M."/>
            <person name="Das S."/>
            <person name="Dasgupta S."/>
            <person name="Kirsebom L.A."/>
        </authorList>
    </citation>
    <scope>NUCLEOTIDE SEQUENCE</scope>
    <source>
        <strain evidence="2">DSM 44838</strain>
    </source>
</reference>
<dbReference type="InterPro" id="IPR023606">
    <property type="entry name" value="CoA-Trfase_III_dom_1_sf"/>
</dbReference>
<evidence type="ECO:0000313" key="3">
    <source>
        <dbReference type="Proteomes" id="UP001141629"/>
    </source>
</evidence>
<dbReference type="Pfam" id="PF02515">
    <property type="entry name" value="CoA_transf_3"/>
    <property type="match status" value="1"/>
</dbReference>
<proteinExistence type="predicted"/>
<evidence type="ECO:0000313" key="2">
    <source>
        <dbReference type="EMBL" id="MCV7423169.1"/>
    </source>
</evidence>
<dbReference type="Gene3D" id="3.30.1540.10">
    <property type="entry name" value="formyl-coa transferase, domain 3"/>
    <property type="match status" value="1"/>
</dbReference>
<reference evidence="2" key="2">
    <citation type="journal article" date="2022" name="BMC Genomics">
        <title>Comparative genome analysis of mycobacteria focusing on tRNA and non-coding RNA.</title>
        <authorList>
            <person name="Behra P.R.K."/>
            <person name="Pettersson B.M.F."/>
            <person name="Ramesh M."/>
            <person name="Das S."/>
            <person name="Dasgupta S."/>
            <person name="Kirsebom L.A."/>
        </authorList>
    </citation>
    <scope>NUCLEOTIDE SEQUENCE</scope>
    <source>
        <strain evidence="2">DSM 44838</strain>
    </source>
</reference>
<accession>A0A9X3BUW8</accession>
<dbReference type="PANTHER" id="PTHR48207">
    <property type="entry name" value="SUCCINATE--HYDROXYMETHYLGLUTARATE COA-TRANSFERASE"/>
    <property type="match status" value="1"/>
</dbReference>
<dbReference type="InterPro" id="IPR044855">
    <property type="entry name" value="CoA-Trfase_III_dom3_sf"/>
</dbReference>
<keyword evidence="3" id="KW-1185">Reference proteome</keyword>
<dbReference type="EMBL" id="JACKVK010000011">
    <property type="protein sequence ID" value="MCV7423169.1"/>
    <property type="molecule type" value="Genomic_DNA"/>
</dbReference>
<organism evidence="2 3">
    <name type="scientific">Mycobacterium yunnanensis</name>
    <dbReference type="NCBI Taxonomy" id="368477"/>
    <lineage>
        <taxon>Bacteria</taxon>
        <taxon>Bacillati</taxon>
        <taxon>Actinomycetota</taxon>
        <taxon>Actinomycetes</taxon>
        <taxon>Mycobacteriales</taxon>
        <taxon>Mycobacteriaceae</taxon>
        <taxon>Mycobacterium</taxon>
    </lineage>
</organism>
<name>A0A9X3BUW8_9MYCO</name>
<dbReference type="PANTHER" id="PTHR48207:SF3">
    <property type="entry name" value="SUCCINATE--HYDROXYMETHYLGLUTARATE COA-TRANSFERASE"/>
    <property type="match status" value="1"/>
</dbReference>
<dbReference type="InterPro" id="IPR003673">
    <property type="entry name" value="CoA-Trfase_fam_III"/>
</dbReference>
<dbReference type="InterPro" id="IPR050483">
    <property type="entry name" value="CoA-transferase_III_domain"/>
</dbReference>
<gene>
    <name evidence="2" type="ORF">H7K45_21680</name>
</gene>
<dbReference type="Proteomes" id="UP001141629">
    <property type="component" value="Unassembled WGS sequence"/>
</dbReference>
<keyword evidence="1 2" id="KW-0808">Transferase</keyword>
<dbReference type="SUPFAM" id="SSF89796">
    <property type="entry name" value="CoA-transferase family III (CaiB/BaiF)"/>
    <property type="match status" value="1"/>
</dbReference>
<dbReference type="RefSeq" id="WP_263998045.1">
    <property type="nucleotide sequence ID" value="NZ_JACKVK010000011.1"/>
</dbReference>
<dbReference type="GO" id="GO:0008410">
    <property type="term" value="F:CoA-transferase activity"/>
    <property type="evidence" value="ECO:0007669"/>
    <property type="project" value="TreeGrafter"/>
</dbReference>